<organism evidence="1 2">
    <name type="scientific">Pseudomonas putida</name>
    <name type="common">Arthrobacter siderocapsulatus</name>
    <dbReference type="NCBI Taxonomy" id="303"/>
    <lineage>
        <taxon>Bacteria</taxon>
        <taxon>Pseudomonadati</taxon>
        <taxon>Pseudomonadota</taxon>
        <taxon>Gammaproteobacteria</taxon>
        <taxon>Pseudomonadales</taxon>
        <taxon>Pseudomonadaceae</taxon>
        <taxon>Pseudomonas</taxon>
    </lineage>
</organism>
<dbReference type="GeneID" id="87481415"/>
<protein>
    <submittedName>
        <fullName evidence="1">Immunity protein 15 of polymorphic toxin system</fullName>
    </submittedName>
</protein>
<dbReference type="EMBL" id="RJUR01000011">
    <property type="protein sequence ID" value="ROQ53450.1"/>
    <property type="molecule type" value="Genomic_DNA"/>
</dbReference>
<gene>
    <name evidence="1" type="ORF">EDF85_1211</name>
</gene>
<name>A0A9X8HMJ8_PSEPU</name>
<evidence type="ECO:0000313" key="2">
    <source>
        <dbReference type="Proteomes" id="UP000269115"/>
    </source>
</evidence>
<evidence type="ECO:0000313" key="1">
    <source>
        <dbReference type="EMBL" id="ROQ53450.1"/>
    </source>
</evidence>
<dbReference type="AlphaFoldDB" id="A0A9X8HMJ8"/>
<sequence>MKLHGLYAKIIKKEAYNDLRCLAGAFDDFEEYPIISRDSRLKKLQRKLEKKDISDFLLGLAVFVLNTVRALARSNQRQLELTAITFTRFDASGGSTLVPQLFIYPSTAASALRQTLIKNQPETDSMEMTKVKQLFTTCGFVESFVFLESRFFDHACNEELVRIYAIPRQTM</sequence>
<dbReference type="RefSeq" id="WP_116054351.1">
    <property type="nucleotide sequence ID" value="NZ_RJUR01000011.1"/>
</dbReference>
<proteinExistence type="predicted"/>
<comment type="caution">
    <text evidence="1">The sequence shown here is derived from an EMBL/GenBank/DDBJ whole genome shotgun (WGS) entry which is preliminary data.</text>
</comment>
<dbReference type="Proteomes" id="UP000269115">
    <property type="component" value="Unassembled WGS sequence"/>
</dbReference>
<reference evidence="1 2" key="1">
    <citation type="submission" date="2018-11" db="EMBL/GenBank/DDBJ databases">
        <title>Genomic analyses of the natural microbiome of Caenorhabditis elegans.</title>
        <authorList>
            <person name="Samuel B."/>
        </authorList>
    </citation>
    <scope>NUCLEOTIDE SEQUENCE [LARGE SCALE GENOMIC DNA]</scope>
    <source>
        <strain evidence="1 2">BIGb0473</strain>
    </source>
</reference>
<accession>A0A9X8HMJ8</accession>